<dbReference type="Proteomes" id="UP000198304">
    <property type="component" value="Unassembled WGS sequence"/>
</dbReference>
<organism evidence="1 2">
    <name type="scientific">Anaerovirgula multivorans</name>
    <dbReference type="NCBI Taxonomy" id="312168"/>
    <lineage>
        <taxon>Bacteria</taxon>
        <taxon>Bacillati</taxon>
        <taxon>Bacillota</taxon>
        <taxon>Clostridia</taxon>
        <taxon>Peptostreptococcales</taxon>
        <taxon>Natronincolaceae</taxon>
        <taxon>Anaerovirgula</taxon>
    </lineage>
</organism>
<sequence length="30" mass="3420">MKDPVLVKIKETATQYKIQNIILFVSSVRG</sequence>
<dbReference type="AlphaFoldDB" id="A0A239JFZ2"/>
<evidence type="ECO:0000313" key="1">
    <source>
        <dbReference type="EMBL" id="SNT04719.1"/>
    </source>
</evidence>
<accession>A0A239JFZ2</accession>
<reference evidence="1 2" key="1">
    <citation type="submission" date="2017-06" db="EMBL/GenBank/DDBJ databases">
        <authorList>
            <person name="Kim H.J."/>
            <person name="Triplett B.A."/>
        </authorList>
    </citation>
    <scope>NUCLEOTIDE SEQUENCE [LARGE SCALE GENOMIC DNA]</scope>
    <source>
        <strain evidence="1 2">SCA</strain>
    </source>
</reference>
<evidence type="ECO:0000313" key="2">
    <source>
        <dbReference type="Proteomes" id="UP000198304"/>
    </source>
</evidence>
<proteinExistence type="predicted"/>
<dbReference type="EMBL" id="FZOJ01000035">
    <property type="protein sequence ID" value="SNT04719.1"/>
    <property type="molecule type" value="Genomic_DNA"/>
</dbReference>
<name>A0A239JFZ2_9FIRM</name>
<keyword evidence="2" id="KW-1185">Reference proteome</keyword>
<gene>
    <name evidence="1" type="ORF">SAMN05446037_103533</name>
</gene>
<protein>
    <submittedName>
        <fullName evidence="1">Uncharacterized protein</fullName>
    </submittedName>
</protein>